<dbReference type="OrthoDB" id="248923at2759"/>
<dbReference type="PROSITE" id="PS50108">
    <property type="entry name" value="CRIB"/>
    <property type="match status" value="1"/>
</dbReference>
<evidence type="ECO:0000256" key="1">
    <source>
        <dbReference type="ARBA" id="ARBA00001946"/>
    </source>
</evidence>
<dbReference type="CDD" id="cd06614">
    <property type="entry name" value="STKc_PAK"/>
    <property type="match status" value="1"/>
</dbReference>
<dbReference type="EC" id="2.7.11.1" evidence="3"/>
<dbReference type="GO" id="GO:0005524">
    <property type="term" value="F:ATP binding"/>
    <property type="evidence" value="ECO:0007669"/>
    <property type="project" value="UniProtKB-KW"/>
</dbReference>
<dbReference type="InterPro" id="IPR036936">
    <property type="entry name" value="CRIB_dom_sf"/>
</dbReference>
<dbReference type="SMART" id="SM00285">
    <property type="entry name" value="PBD"/>
    <property type="match status" value="1"/>
</dbReference>
<organism evidence="18 19">
    <name type="scientific">Metarhizium guizhouense (strain ARSEF 977)</name>
    <dbReference type="NCBI Taxonomy" id="1276136"/>
    <lineage>
        <taxon>Eukaryota</taxon>
        <taxon>Fungi</taxon>
        <taxon>Dikarya</taxon>
        <taxon>Ascomycota</taxon>
        <taxon>Pezizomycotina</taxon>
        <taxon>Sordariomycetes</taxon>
        <taxon>Hypocreomycetidae</taxon>
        <taxon>Hypocreales</taxon>
        <taxon>Clavicipitaceae</taxon>
        <taxon>Metarhizium</taxon>
    </lineage>
</organism>
<evidence type="ECO:0000256" key="8">
    <source>
        <dbReference type="ARBA" id="ARBA00022741"/>
    </source>
</evidence>
<dbReference type="InterPro" id="IPR029058">
    <property type="entry name" value="AB_hydrolase_fold"/>
</dbReference>
<dbReference type="PANTHER" id="PTHR45832:SF22">
    <property type="entry name" value="SERINE_THREONINE-PROTEIN KINASE SAMKA-RELATED"/>
    <property type="match status" value="1"/>
</dbReference>
<dbReference type="AlphaFoldDB" id="A0A0B4GJI9"/>
<evidence type="ECO:0000313" key="19">
    <source>
        <dbReference type="Proteomes" id="UP000031192"/>
    </source>
</evidence>
<keyword evidence="9" id="KW-0418">Kinase</keyword>
<dbReference type="HOGENOM" id="CLU_000288_26_2_1"/>
<dbReference type="Pfam" id="PF00069">
    <property type="entry name" value="Pkinase"/>
    <property type="match status" value="1"/>
</dbReference>
<dbReference type="SMART" id="SM00220">
    <property type="entry name" value="S_TKc"/>
    <property type="match status" value="1"/>
</dbReference>
<dbReference type="SUPFAM" id="SSF50729">
    <property type="entry name" value="PH domain-like"/>
    <property type="match status" value="1"/>
</dbReference>
<dbReference type="InterPro" id="IPR000095">
    <property type="entry name" value="CRIB_dom"/>
</dbReference>
<dbReference type="FunFam" id="1.10.510.10:FF:000768">
    <property type="entry name" value="Non-specific serine/threonine protein kinase"/>
    <property type="match status" value="1"/>
</dbReference>
<evidence type="ECO:0000256" key="3">
    <source>
        <dbReference type="ARBA" id="ARBA00012513"/>
    </source>
</evidence>
<dbReference type="InterPro" id="IPR011993">
    <property type="entry name" value="PH-like_dom_sf"/>
</dbReference>
<evidence type="ECO:0000256" key="11">
    <source>
        <dbReference type="ARBA" id="ARBA00022842"/>
    </source>
</evidence>
<evidence type="ECO:0000256" key="10">
    <source>
        <dbReference type="ARBA" id="ARBA00022840"/>
    </source>
</evidence>
<name>A0A0B4GJI9_METGA</name>
<dbReference type="Gene3D" id="2.30.29.30">
    <property type="entry name" value="Pleckstrin-homology domain (PH domain)/Phosphotyrosine-binding domain (PTB)"/>
    <property type="match status" value="1"/>
</dbReference>
<comment type="similarity">
    <text evidence="2">Belongs to the protein kinase superfamily. STE Ser/Thr protein kinase family. STE20 subfamily.</text>
</comment>
<evidence type="ECO:0000313" key="18">
    <source>
        <dbReference type="EMBL" id="KID82673.1"/>
    </source>
</evidence>
<dbReference type="GO" id="GO:0004674">
    <property type="term" value="F:protein serine/threonine kinase activity"/>
    <property type="evidence" value="ECO:0007669"/>
    <property type="project" value="UniProtKB-KW"/>
</dbReference>
<proteinExistence type="inferred from homology"/>
<evidence type="ECO:0000256" key="4">
    <source>
        <dbReference type="ARBA" id="ARBA00022507"/>
    </source>
</evidence>
<dbReference type="FunFam" id="3.90.810.10:FF:000005">
    <property type="entry name" value="Non-specific serine/threonine protein kinase"/>
    <property type="match status" value="1"/>
</dbReference>
<comment type="catalytic activity">
    <reaction evidence="13">
        <text>L-seryl-[protein] + ATP = O-phospho-L-seryl-[protein] + ADP + H(+)</text>
        <dbReference type="Rhea" id="RHEA:17989"/>
        <dbReference type="Rhea" id="RHEA-COMP:9863"/>
        <dbReference type="Rhea" id="RHEA-COMP:11604"/>
        <dbReference type="ChEBI" id="CHEBI:15378"/>
        <dbReference type="ChEBI" id="CHEBI:29999"/>
        <dbReference type="ChEBI" id="CHEBI:30616"/>
        <dbReference type="ChEBI" id="CHEBI:83421"/>
        <dbReference type="ChEBI" id="CHEBI:456216"/>
        <dbReference type="EC" id="2.7.11.1"/>
    </reaction>
</comment>
<dbReference type="GO" id="GO:0019236">
    <property type="term" value="P:response to pheromone"/>
    <property type="evidence" value="ECO:0007669"/>
    <property type="project" value="UniProtKB-KW"/>
</dbReference>
<keyword evidence="7" id="KW-0479">Metal-binding</keyword>
<feature type="domain" description="Protein kinase" evidence="16">
    <location>
        <begin position="422"/>
        <end position="690"/>
    </location>
</feature>
<feature type="domain" description="PH" evidence="15">
    <location>
        <begin position="52"/>
        <end position="159"/>
    </location>
</feature>
<feature type="region of interest" description="Disordered" evidence="14">
    <location>
        <begin position="250"/>
        <end position="269"/>
    </location>
</feature>
<dbReference type="CDD" id="cd12809">
    <property type="entry name" value="Esterase_713_like-2"/>
    <property type="match status" value="1"/>
</dbReference>
<dbReference type="SUPFAM" id="SSF53474">
    <property type="entry name" value="alpha/beta-Hydrolases"/>
    <property type="match status" value="1"/>
</dbReference>
<evidence type="ECO:0000256" key="7">
    <source>
        <dbReference type="ARBA" id="ARBA00022723"/>
    </source>
</evidence>
<feature type="region of interest" description="Disordered" evidence="14">
    <location>
        <begin position="285"/>
        <end position="388"/>
    </location>
</feature>
<keyword evidence="10" id="KW-0067">ATP-binding</keyword>
<dbReference type="Gene3D" id="3.30.200.20">
    <property type="entry name" value="Phosphorylase Kinase, domain 1"/>
    <property type="match status" value="1"/>
</dbReference>
<protein>
    <recommendedName>
        <fullName evidence="3">non-specific serine/threonine protein kinase</fullName>
        <ecNumber evidence="3">2.7.11.1</ecNumber>
    </recommendedName>
</protein>
<feature type="compositionally biased region" description="Basic and acidic residues" evidence="14">
    <location>
        <begin position="287"/>
        <end position="299"/>
    </location>
</feature>
<comment type="caution">
    <text evidence="18">The sequence shown here is derived from an EMBL/GenBank/DDBJ whole genome shotgun (WGS) entry which is preliminary data.</text>
</comment>
<dbReference type="CDD" id="cd01093">
    <property type="entry name" value="CRIB_PAK_like"/>
    <property type="match status" value="1"/>
</dbReference>
<comment type="cofactor">
    <cofactor evidence="1">
        <name>Mg(2+)</name>
        <dbReference type="ChEBI" id="CHEBI:18420"/>
    </cofactor>
</comment>
<keyword evidence="8" id="KW-0547">Nucleotide-binding</keyword>
<dbReference type="SMART" id="SM00233">
    <property type="entry name" value="PH"/>
    <property type="match status" value="1"/>
</dbReference>
<comment type="catalytic activity">
    <reaction evidence="12">
        <text>L-threonyl-[protein] + ATP = O-phospho-L-threonyl-[protein] + ADP + H(+)</text>
        <dbReference type="Rhea" id="RHEA:46608"/>
        <dbReference type="Rhea" id="RHEA-COMP:11060"/>
        <dbReference type="Rhea" id="RHEA-COMP:11605"/>
        <dbReference type="ChEBI" id="CHEBI:15378"/>
        <dbReference type="ChEBI" id="CHEBI:30013"/>
        <dbReference type="ChEBI" id="CHEBI:30616"/>
        <dbReference type="ChEBI" id="CHEBI:61977"/>
        <dbReference type="ChEBI" id="CHEBI:456216"/>
        <dbReference type="EC" id="2.7.11.1"/>
    </reaction>
</comment>
<dbReference type="GO" id="GO:0046872">
    <property type="term" value="F:metal ion binding"/>
    <property type="evidence" value="ECO:0007669"/>
    <property type="project" value="UniProtKB-KW"/>
</dbReference>
<evidence type="ECO:0000256" key="14">
    <source>
        <dbReference type="SAM" id="MobiDB-lite"/>
    </source>
</evidence>
<dbReference type="InterPro" id="IPR000719">
    <property type="entry name" value="Prot_kinase_dom"/>
</dbReference>
<dbReference type="InterPro" id="IPR001849">
    <property type="entry name" value="PH_domain"/>
</dbReference>
<evidence type="ECO:0000259" key="15">
    <source>
        <dbReference type="PROSITE" id="PS50003"/>
    </source>
</evidence>
<evidence type="ECO:0000256" key="5">
    <source>
        <dbReference type="ARBA" id="ARBA00022527"/>
    </source>
</evidence>
<dbReference type="EMBL" id="AZNH01000078">
    <property type="protein sequence ID" value="KID82673.1"/>
    <property type="molecule type" value="Genomic_DNA"/>
</dbReference>
<keyword evidence="11" id="KW-0460">Magnesium</keyword>
<dbReference type="InterPro" id="IPR011009">
    <property type="entry name" value="Kinase-like_dom_sf"/>
</dbReference>
<dbReference type="Gene3D" id="3.90.810.10">
    <property type="entry name" value="CRIB domain"/>
    <property type="match status" value="1"/>
</dbReference>
<dbReference type="GO" id="GO:0106310">
    <property type="term" value="F:protein serine kinase activity"/>
    <property type="evidence" value="ECO:0007669"/>
    <property type="project" value="RHEA"/>
</dbReference>
<accession>A0A0B4GJI9</accession>
<keyword evidence="4" id="KW-0589">Pheromone response</keyword>
<keyword evidence="19" id="KW-1185">Reference proteome</keyword>
<dbReference type="Gene3D" id="1.10.510.10">
    <property type="entry name" value="Transferase(Phosphotransferase) domain 1"/>
    <property type="match status" value="1"/>
</dbReference>
<evidence type="ECO:0000256" key="12">
    <source>
        <dbReference type="ARBA" id="ARBA00047899"/>
    </source>
</evidence>
<dbReference type="Pfam" id="PF00786">
    <property type="entry name" value="PBD"/>
    <property type="match status" value="1"/>
</dbReference>
<evidence type="ECO:0000256" key="6">
    <source>
        <dbReference type="ARBA" id="ARBA00022679"/>
    </source>
</evidence>
<reference evidence="18 19" key="1">
    <citation type="journal article" date="2014" name="Proc. Natl. Acad. Sci. U.S.A.">
        <title>Trajectory and genomic determinants of fungal-pathogen speciation and host adaptation.</title>
        <authorList>
            <person name="Hu X."/>
            <person name="Xiao G."/>
            <person name="Zheng P."/>
            <person name="Shang Y."/>
            <person name="Su Y."/>
            <person name="Zhang X."/>
            <person name="Liu X."/>
            <person name="Zhan S."/>
            <person name="St Leger R.J."/>
            <person name="Wang C."/>
        </authorList>
    </citation>
    <scope>NUCLEOTIDE SEQUENCE [LARGE SCALE GENOMIC DNA]</scope>
    <source>
        <strain evidence="18 19">ARSEF 977</strain>
    </source>
</reference>
<keyword evidence="6" id="KW-0808">Transferase</keyword>
<dbReference type="Gene3D" id="3.40.50.1820">
    <property type="entry name" value="alpha/beta hydrolase"/>
    <property type="match status" value="1"/>
</dbReference>
<dbReference type="InterPro" id="IPR033923">
    <property type="entry name" value="PAK_BD"/>
</dbReference>
<feature type="domain" description="CRIB" evidence="17">
    <location>
        <begin position="164"/>
        <end position="177"/>
    </location>
</feature>
<dbReference type="PROSITE" id="PS00108">
    <property type="entry name" value="PROTEIN_KINASE_ST"/>
    <property type="match status" value="1"/>
</dbReference>
<dbReference type="InterPro" id="IPR008271">
    <property type="entry name" value="Ser/Thr_kinase_AS"/>
</dbReference>
<evidence type="ECO:0000256" key="13">
    <source>
        <dbReference type="ARBA" id="ARBA00048679"/>
    </source>
</evidence>
<dbReference type="SUPFAM" id="SSF56112">
    <property type="entry name" value="Protein kinase-like (PK-like)"/>
    <property type="match status" value="1"/>
</dbReference>
<evidence type="ECO:0000259" key="16">
    <source>
        <dbReference type="PROSITE" id="PS50011"/>
    </source>
</evidence>
<dbReference type="InterPro" id="IPR000073">
    <property type="entry name" value="AB_hydrolase_1"/>
</dbReference>
<keyword evidence="5" id="KW-0723">Serine/threonine-protein kinase</keyword>
<dbReference type="PROSITE" id="PS50011">
    <property type="entry name" value="PROTEIN_KINASE_DOM"/>
    <property type="match status" value="1"/>
</dbReference>
<dbReference type="Proteomes" id="UP000031192">
    <property type="component" value="Unassembled WGS sequence"/>
</dbReference>
<evidence type="ECO:0000256" key="9">
    <source>
        <dbReference type="ARBA" id="ARBA00022777"/>
    </source>
</evidence>
<dbReference type="Pfam" id="PF12697">
    <property type="entry name" value="Abhydrolase_6"/>
    <property type="match status" value="1"/>
</dbReference>
<dbReference type="PANTHER" id="PTHR45832">
    <property type="entry name" value="SERINE/THREONINE-PROTEIN KINASE SAMKA-RELATED-RELATED"/>
    <property type="match status" value="1"/>
</dbReference>
<gene>
    <name evidence="18" type="ORF">MGU_10008</name>
</gene>
<dbReference type="PROSITE" id="PS50003">
    <property type="entry name" value="PH_DOMAIN"/>
    <property type="match status" value="1"/>
</dbReference>
<sequence length="1119" mass="123429">MSRQQRAPGATLANTAISPVPGTTVTTYTGSTVSLPVARRKQNIAAGLVPCPIRHQGWVTVREGSFITAWKDRYLVLSREWLDFCKTEGGKSVYTLFLNDVVGVGRVETGTPILEIKRKADGTSSSPGEKEGGMRILHVKTKTEDELYGWIDFIYTACPGLGGVSNPTNFSHAVHVGFNPTSKEFVGLPHEWAQLLSASTITKEDYARNPEAVIEAVDFYSDLTKKSNNPEQYLALSPTRATRLLEELNEASGKDPTIPAQTNESPRPLENAYTAYSGHVKLTFQQHEQRRERSQERRPNIPFKHIAVSPPGAPGKATPKATQDTQPLRPAPLAPKLRRVPAQPVRPIPQQPAADTATANPALVPPEVCPKHDLQPAQDPGLTPIPVPSMRRQTIRHQTTSEAELISKLQTVVSSGNPDESYARQKKIGQGASGSVYVAKIKATAVGTARDIILDRGLNTRVAIKEMVLARQARKELLVDEIMIMKENRHENIINFLEAFLVNENRQLWVVIDYMDGGALNDIIDNNSTISERHMATICRETCKGLQHLHARCVIHRDIKSDNVLMDSRGNIKITDFGFCAKLNERRSKRATMVGTTYWMAPEVVRQKKYGYKIDVWSLGIMAIEMAEMEPPYMDEQPLRALYLIATSGTPPLRNPAKHSPLLKSFLARCLRVDAEQRASADELLEHEFLKSGGNDNFNDTYRKGNSKRFHLIFVGPPQISVKARNGSAQRGAISTPQTPPPVLLTKAVANLPNSQHDSGQAEVPHVRTYFYAGGEYAEDGKGGHLFHSQMYVEKLVPAPGVTQKWPIVLMHGNCMTGTNFLNKPDGGRGWASDFLHQGYEVYVVDQPLRARSAWHPGNGAPSPSAYPAELLRDRFTAPRPSKQWPQAAMHTQWPGTGVMGDPVFDAFYASTVPFVNNEAYQQLAAQKAGAALLDRIGKPVVLLGHSQAGAYPPLITDARPHLVRAMVLVEPKGPPFQEAVFSGRKSKPWGIFDAPITYEPPVTDPDRDLVRVTYPPAGPGLAECVLQASDPPPRRLKNMVGKPMLVVTGEASYHAVYDYCTVEFLRQAGCDRVEHLELAKVGIHGNGHMMFLEKNSGEIQGVVERWIRKAVNDGLSCS</sequence>
<evidence type="ECO:0000259" key="17">
    <source>
        <dbReference type="PROSITE" id="PS50108"/>
    </source>
</evidence>
<dbReference type="InterPro" id="IPR051931">
    <property type="entry name" value="PAK3-like"/>
</dbReference>
<evidence type="ECO:0000256" key="2">
    <source>
        <dbReference type="ARBA" id="ARBA00008874"/>
    </source>
</evidence>